<sequence length="645" mass="71424">MVQMKAPQSLASQAGLKKRSHAKIESQLYCQLQKQKQQDTRSRGGGGGDSKSPSLAASSPSPPTMPNYMKPTISSNARKENQQVTIHSRPATSSSTDMKKRSSNTRDSHRSGGLNPAKATCSSTLKDSKFPKALDLVAGGTEAEGKSATKVCPYAYCSLNGHHRELLPPLKHFIVSARRKSLETRKKSMELEGDPSSSFRVRGVGKDEKKEDTGQTALVGLERSVTPTEIYSSMQNDDTETPEDMLRYEEEDDADQNSEPSDEDMYEKKFLDYVECDLRLEDAREENGLGGLLPNDCEELHVEDVLGKISREIEAEIELGWDEEVESFLPEHSDKEEEAPEDDDVVATSSPSGAFSLDPTADDAYVTDEANAELPRGANDEVAERTDAMGLHDGSGGGADDADSSEGEDVCLSNASTSKGDYDLHRNWGVVGSVFESSREAVSEELEEDTETENTLDGPEVQVIVVYQRSIEEGDGTSSSSVALHSQHSDSCDNFTELEMQDFKCNAEVEDARENYKGSEQQEMVDIDDEMKARMRIIRKKTTEEQEETKEFNPRGPRFLAVEPDPEAEKVDLRHQMMDEKKNAEEWMIDYALRQALMKLAPAPKRKVSLLVQAFETVTPLHDWEKSLQHATSGFGHARIIQACN</sequence>
<accession>A0AAX6I3K7</accession>
<name>A0AAX6I3K7_IRIPA</name>
<feature type="compositionally biased region" description="Basic and acidic residues" evidence="1">
    <location>
        <begin position="97"/>
        <end position="110"/>
    </location>
</feature>
<feature type="region of interest" description="Disordered" evidence="1">
    <location>
        <begin position="185"/>
        <end position="213"/>
    </location>
</feature>
<dbReference type="AlphaFoldDB" id="A0AAX6I3K7"/>
<feature type="compositionally biased region" description="Acidic residues" evidence="1">
    <location>
        <begin position="400"/>
        <end position="409"/>
    </location>
</feature>
<feature type="compositionally biased region" description="Acidic residues" evidence="1">
    <location>
        <begin position="336"/>
        <end position="345"/>
    </location>
</feature>
<feature type="compositionally biased region" description="Acidic residues" evidence="1">
    <location>
        <begin position="443"/>
        <end position="454"/>
    </location>
</feature>
<feature type="domain" description="Calmodulin-binding" evidence="2">
    <location>
        <begin position="506"/>
        <end position="620"/>
    </location>
</feature>
<dbReference type="EMBL" id="JANAVB010004999">
    <property type="protein sequence ID" value="KAJ6847678.1"/>
    <property type="molecule type" value="Genomic_DNA"/>
</dbReference>
<dbReference type="SMART" id="SM01054">
    <property type="entry name" value="CaM_binding"/>
    <property type="match status" value="1"/>
</dbReference>
<organism evidence="3 4">
    <name type="scientific">Iris pallida</name>
    <name type="common">Sweet iris</name>
    <dbReference type="NCBI Taxonomy" id="29817"/>
    <lineage>
        <taxon>Eukaryota</taxon>
        <taxon>Viridiplantae</taxon>
        <taxon>Streptophyta</taxon>
        <taxon>Embryophyta</taxon>
        <taxon>Tracheophyta</taxon>
        <taxon>Spermatophyta</taxon>
        <taxon>Magnoliopsida</taxon>
        <taxon>Liliopsida</taxon>
        <taxon>Asparagales</taxon>
        <taxon>Iridaceae</taxon>
        <taxon>Iridoideae</taxon>
        <taxon>Irideae</taxon>
        <taxon>Iris</taxon>
    </lineage>
</organism>
<gene>
    <name evidence="3" type="ORF">M6B38_276150</name>
</gene>
<dbReference type="Pfam" id="PF07839">
    <property type="entry name" value="CaM_binding"/>
    <property type="match status" value="1"/>
</dbReference>
<feature type="compositionally biased region" description="Polar residues" evidence="1">
    <location>
        <begin position="72"/>
        <end position="96"/>
    </location>
</feature>
<evidence type="ECO:0000313" key="3">
    <source>
        <dbReference type="EMBL" id="KAJ6847678.1"/>
    </source>
</evidence>
<feature type="compositionally biased region" description="Acidic residues" evidence="1">
    <location>
        <begin position="237"/>
        <end position="265"/>
    </location>
</feature>
<feature type="compositionally biased region" description="Basic and acidic residues" evidence="1">
    <location>
        <begin position="204"/>
        <end position="213"/>
    </location>
</feature>
<feature type="compositionally biased region" description="Basic and acidic residues" evidence="1">
    <location>
        <begin position="378"/>
        <end position="387"/>
    </location>
</feature>
<evidence type="ECO:0000256" key="1">
    <source>
        <dbReference type="SAM" id="MobiDB-lite"/>
    </source>
</evidence>
<feature type="region of interest" description="Disordered" evidence="1">
    <location>
        <begin position="322"/>
        <end position="423"/>
    </location>
</feature>
<evidence type="ECO:0000259" key="2">
    <source>
        <dbReference type="SMART" id="SM01054"/>
    </source>
</evidence>
<protein>
    <recommendedName>
        <fullName evidence="2">Calmodulin-binding domain-containing protein</fullName>
    </recommendedName>
</protein>
<dbReference type="GO" id="GO:0005516">
    <property type="term" value="F:calmodulin binding"/>
    <property type="evidence" value="ECO:0007669"/>
    <property type="project" value="InterPro"/>
</dbReference>
<feature type="region of interest" description="Disordered" evidence="1">
    <location>
        <begin position="1"/>
        <end position="125"/>
    </location>
</feature>
<reference evidence="3" key="1">
    <citation type="journal article" date="2023" name="GigaByte">
        <title>Genome assembly of the bearded iris, Iris pallida Lam.</title>
        <authorList>
            <person name="Bruccoleri R.E."/>
            <person name="Oakeley E.J."/>
            <person name="Faust A.M.E."/>
            <person name="Altorfer M."/>
            <person name="Dessus-Babus S."/>
            <person name="Burckhardt D."/>
            <person name="Oertli M."/>
            <person name="Naumann U."/>
            <person name="Petersen F."/>
            <person name="Wong J."/>
        </authorList>
    </citation>
    <scope>NUCLEOTIDE SEQUENCE</scope>
    <source>
        <strain evidence="3">GSM-AAB239-AS_SAM_17_03QT</strain>
    </source>
</reference>
<feature type="region of interest" description="Disordered" evidence="1">
    <location>
        <begin position="439"/>
        <end position="460"/>
    </location>
</feature>
<dbReference type="Proteomes" id="UP001140949">
    <property type="component" value="Unassembled WGS sequence"/>
</dbReference>
<feature type="region of interest" description="Disordered" evidence="1">
    <location>
        <begin position="228"/>
        <end position="267"/>
    </location>
</feature>
<keyword evidence="4" id="KW-1185">Reference proteome</keyword>
<proteinExistence type="predicted"/>
<dbReference type="InterPro" id="IPR044681">
    <property type="entry name" value="PICBP-like"/>
</dbReference>
<reference evidence="3" key="2">
    <citation type="submission" date="2023-04" db="EMBL/GenBank/DDBJ databases">
        <authorList>
            <person name="Bruccoleri R.E."/>
            <person name="Oakeley E.J."/>
            <person name="Faust A.-M."/>
            <person name="Dessus-Babus S."/>
            <person name="Altorfer M."/>
            <person name="Burckhardt D."/>
            <person name="Oertli M."/>
            <person name="Naumann U."/>
            <person name="Petersen F."/>
            <person name="Wong J."/>
        </authorList>
    </citation>
    <scope>NUCLEOTIDE SEQUENCE</scope>
    <source>
        <strain evidence="3">GSM-AAB239-AS_SAM_17_03QT</strain>
        <tissue evidence="3">Leaf</tissue>
    </source>
</reference>
<evidence type="ECO:0000313" key="4">
    <source>
        <dbReference type="Proteomes" id="UP001140949"/>
    </source>
</evidence>
<dbReference type="PANTHER" id="PTHR33923:SF2">
    <property type="entry name" value="CALMODULIN-BINDING PROTEIN-RELATED"/>
    <property type="match status" value="1"/>
</dbReference>
<dbReference type="PANTHER" id="PTHR33923">
    <property type="entry name" value="CALMODULIN-BINDING PROTEIN-RELATED"/>
    <property type="match status" value="1"/>
</dbReference>
<comment type="caution">
    <text evidence="3">The sequence shown here is derived from an EMBL/GenBank/DDBJ whole genome shotgun (WGS) entry which is preliminary data.</text>
</comment>
<feature type="compositionally biased region" description="Low complexity" evidence="1">
    <location>
        <begin position="50"/>
        <end position="59"/>
    </location>
</feature>
<dbReference type="InterPro" id="IPR012417">
    <property type="entry name" value="CaM-bd_dom_pln"/>
</dbReference>